<dbReference type="AlphaFoldDB" id="A0A4Z0VAN8"/>
<proteinExistence type="predicted"/>
<gene>
    <name evidence="4" type="ORF">EZ315_00115</name>
    <name evidence="5" type="ORF">EZ315_09780</name>
    <name evidence="2" type="ORF">EZ315_09925</name>
    <name evidence="3" type="ORF">EZ315_15195</name>
    <name evidence="1" type="ORF">EZ315_16185</name>
</gene>
<dbReference type="EMBL" id="SJSA01000002">
    <property type="protein sequence ID" value="TGG37147.1"/>
    <property type="molecule type" value="Genomic_DNA"/>
</dbReference>
<evidence type="ECO:0000313" key="2">
    <source>
        <dbReference type="EMBL" id="TGG37147.1"/>
    </source>
</evidence>
<evidence type="ECO:0000313" key="1">
    <source>
        <dbReference type="EMBL" id="TGG34902.1"/>
    </source>
</evidence>
<keyword evidence="6" id="KW-1185">Reference proteome</keyword>
<name>A0A4Z0VAN8_9BACT</name>
<sequence length="31" mass="3119">MVGVSPVPGAVVLIFFTLVAEAGLEPATFGE</sequence>
<keyword evidence="1" id="KW-0614">Plasmid</keyword>
<evidence type="ECO:0000313" key="4">
    <source>
        <dbReference type="EMBL" id="TGG40956.1"/>
    </source>
</evidence>
<protein>
    <submittedName>
        <fullName evidence="5">Uncharacterized protein</fullName>
    </submittedName>
</protein>
<geneLocation type="plasmid" evidence="1">
    <name>pTAA-3-3</name>
</geneLocation>
<evidence type="ECO:0000313" key="5">
    <source>
        <dbReference type="EMBL" id="TGG41047.1"/>
    </source>
</evidence>
<dbReference type="EMBL" id="SJSA01000002">
    <property type="protein sequence ID" value="TGG37199.1"/>
    <property type="molecule type" value="Genomic_DNA"/>
</dbReference>
<reference evidence="5 6" key="1">
    <citation type="submission" date="2019-02" db="EMBL/GenBank/DDBJ databases">
        <title>Isolation and identification of novel species under the genus Muribaculum.</title>
        <authorList>
            <person name="Miyake S."/>
            <person name="Ding Y."/>
            <person name="Low A."/>
            <person name="Soh M."/>
            <person name="Seedorf H."/>
        </authorList>
    </citation>
    <scope>NUCLEOTIDE SEQUENCE [LARGE SCALE GENOMIC DNA]</scope>
    <source>
        <strain evidence="5 6">TLL-A3</strain>
        <plasmid evidence="1">pTAA-3-3</plasmid>
    </source>
</reference>
<comment type="caution">
    <text evidence="5">The sequence shown here is derived from an EMBL/GenBank/DDBJ whole genome shotgun (WGS) entry which is preliminary data.</text>
</comment>
<dbReference type="EMBL" id="SJSA01000001">
    <property type="protein sequence ID" value="TGG41047.1"/>
    <property type="molecule type" value="Genomic_DNA"/>
</dbReference>
<organism evidence="5 6">
    <name type="scientific">Duncaniella freteri</name>
    <dbReference type="NCBI Taxonomy" id="2530391"/>
    <lineage>
        <taxon>Bacteria</taxon>
        <taxon>Pseudomonadati</taxon>
        <taxon>Bacteroidota</taxon>
        <taxon>Bacteroidia</taxon>
        <taxon>Bacteroidales</taxon>
        <taxon>Muribaculaceae</taxon>
        <taxon>Duncaniella</taxon>
    </lineage>
</organism>
<dbReference type="Proteomes" id="UP000297635">
    <property type="component" value="Unassembled WGS sequence"/>
</dbReference>
<accession>A0A4Z0VAN8</accession>
<dbReference type="EMBL" id="SJSA01000005">
    <property type="protein sequence ID" value="TGG34902.1"/>
    <property type="molecule type" value="Genomic_DNA"/>
</dbReference>
<evidence type="ECO:0000313" key="3">
    <source>
        <dbReference type="EMBL" id="TGG37199.1"/>
    </source>
</evidence>
<evidence type="ECO:0000313" key="6">
    <source>
        <dbReference type="Proteomes" id="UP000297635"/>
    </source>
</evidence>
<dbReference type="EMBL" id="SJSA01000001">
    <property type="protein sequence ID" value="TGG40956.1"/>
    <property type="molecule type" value="Genomic_DNA"/>
</dbReference>